<comment type="caution">
    <text evidence="1">The sequence shown here is derived from an EMBL/GenBank/DDBJ whole genome shotgun (WGS) entry which is preliminary data.</text>
</comment>
<protein>
    <submittedName>
        <fullName evidence="1">Uncharacterized protein</fullName>
    </submittedName>
</protein>
<gene>
    <name evidence="1" type="ORF">SDC9_182363</name>
</gene>
<organism evidence="1">
    <name type="scientific">bioreactor metagenome</name>
    <dbReference type="NCBI Taxonomy" id="1076179"/>
    <lineage>
        <taxon>unclassified sequences</taxon>
        <taxon>metagenomes</taxon>
        <taxon>ecological metagenomes</taxon>
    </lineage>
</organism>
<name>A0A645H9S9_9ZZZZ</name>
<dbReference type="EMBL" id="VSSQ01088136">
    <property type="protein sequence ID" value="MPN34869.1"/>
    <property type="molecule type" value="Genomic_DNA"/>
</dbReference>
<dbReference type="AlphaFoldDB" id="A0A645H9S9"/>
<sequence>MGKPCAFGVLFKDFCHAHLFSVVERHELKTWVNCHVPEGRLHIFKVMDTDGNFFPVSAQAPVQVFLKVHEGFDRRGRELHSPYNRTPKERPDFQDIFAYGYGYLVGLYLVFRKSGLNI</sequence>
<proteinExistence type="predicted"/>
<accession>A0A645H9S9</accession>
<evidence type="ECO:0000313" key="1">
    <source>
        <dbReference type="EMBL" id="MPN34869.1"/>
    </source>
</evidence>
<reference evidence="1" key="1">
    <citation type="submission" date="2019-08" db="EMBL/GenBank/DDBJ databases">
        <authorList>
            <person name="Kucharzyk K."/>
            <person name="Murdoch R.W."/>
            <person name="Higgins S."/>
            <person name="Loffler F."/>
        </authorList>
    </citation>
    <scope>NUCLEOTIDE SEQUENCE</scope>
</reference>